<comment type="caution">
    <text evidence="3">The sequence shown here is derived from an EMBL/GenBank/DDBJ whole genome shotgun (WGS) entry which is preliminary data.</text>
</comment>
<dbReference type="STRING" id="326475.AWB66_01219"/>
<dbReference type="Pfam" id="PF09723">
    <property type="entry name" value="Zn_ribbon_8"/>
    <property type="match status" value="1"/>
</dbReference>
<feature type="compositionally biased region" description="Low complexity" evidence="1">
    <location>
        <begin position="68"/>
        <end position="123"/>
    </location>
</feature>
<accession>A0A158FSC8</accession>
<reference evidence="3" key="1">
    <citation type="submission" date="2016-01" db="EMBL/GenBank/DDBJ databases">
        <authorList>
            <person name="Peeters Charlotte."/>
        </authorList>
    </citation>
    <scope>NUCLEOTIDE SEQUENCE</scope>
    <source>
        <strain evidence="3">LMG 22936</strain>
    </source>
</reference>
<gene>
    <name evidence="3" type="ORF">AWB66_01219</name>
</gene>
<evidence type="ECO:0000313" key="3">
    <source>
        <dbReference type="EMBL" id="SAL22521.1"/>
    </source>
</evidence>
<dbReference type="AlphaFoldDB" id="A0A158FSC8"/>
<dbReference type="SMART" id="SM00834">
    <property type="entry name" value="CxxC_CXXC_SSSS"/>
    <property type="match status" value="1"/>
</dbReference>
<sequence length="123" mass="12076">MPIYAYRCESCGFGKDILRKLSDAPLTQCPECGKDTFAKQVTAAGFQLKGSGWYVTDFRGGNNGGKSAPAATENAGAEAPKSDSATADSGSKPAAAASAPTESSSSGSAPAASTGTSASSGAA</sequence>
<keyword evidence="4" id="KW-1185">Reference proteome</keyword>
<evidence type="ECO:0000313" key="4">
    <source>
        <dbReference type="Proteomes" id="UP000054717"/>
    </source>
</evidence>
<dbReference type="PANTHER" id="PTHR34404">
    <property type="entry name" value="REGULATORY PROTEIN, FMDB FAMILY"/>
    <property type="match status" value="1"/>
</dbReference>
<feature type="domain" description="Putative regulatory protein FmdB zinc ribbon" evidence="2">
    <location>
        <begin position="1"/>
        <end position="42"/>
    </location>
</feature>
<dbReference type="EMBL" id="FCNZ02000003">
    <property type="protein sequence ID" value="SAL22521.1"/>
    <property type="molecule type" value="Genomic_DNA"/>
</dbReference>
<dbReference type="PANTHER" id="PTHR34404:SF2">
    <property type="entry name" value="CONSERVED SERINE RICH PROTEIN"/>
    <property type="match status" value="1"/>
</dbReference>
<organism evidence="3 4">
    <name type="scientific">Caballeronia telluris</name>
    <dbReference type="NCBI Taxonomy" id="326475"/>
    <lineage>
        <taxon>Bacteria</taxon>
        <taxon>Pseudomonadati</taxon>
        <taxon>Pseudomonadota</taxon>
        <taxon>Betaproteobacteria</taxon>
        <taxon>Burkholderiales</taxon>
        <taxon>Burkholderiaceae</taxon>
        <taxon>Caballeronia</taxon>
    </lineage>
</organism>
<name>A0A158FSC8_9BURK</name>
<protein>
    <submittedName>
        <fullName evidence="3">FmdB family regulatory protein</fullName>
    </submittedName>
</protein>
<dbReference type="RefSeq" id="WP_087629356.1">
    <property type="nucleotide sequence ID" value="NZ_FCNZ02000003.1"/>
</dbReference>
<evidence type="ECO:0000259" key="2">
    <source>
        <dbReference type="SMART" id="SM00834"/>
    </source>
</evidence>
<feature type="region of interest" description="Disordered" evidence="1">
    <location>
        <begin position="59"/>
        <end position="123"/>
    </location>
</feature>
<proteinExistence type="predicted"/>
<evidence type="ECO:0000256" key="1">
    <source>
        <dbReference type="SAM" id="MobiDB-lite"/>
    </source>
</evidence>
<dbReference type="NCBIfam" id="TIGR02605">
    <property type="entry name" value="CxxC_CxxC_SSSS"/>
    <property type="match status" value="1"/>
</dbReference>
<dbReference type="InterPro" id="IPR013429">
    <property type="entry name" value="Regulatory_FmdB_Zinc_ribbon"/>
</dbReference>
<dbReference type="Proteomes" id="UP000054717">
    <property type="component" value="Unassembled WGS sequence"/>
</dbReference>